<protein>
    <submittedName>
        <fullName evidence="8">Uncharacterized protein</fullName>
    </submittedName>
</protein>
<sequence>MSAPNHVRNRSFQAALSTWTKDPNTFAADPPTDLGIFTWVDKRGSVENPAWNASVKSHKGATTPCSGERYTFLGHTSGLVESSLIRVAGGGARETTRRYAGDLITPNDIGALNHYVDPILEDRVDRIAVVGFLNKAANTCRSLQGGVFIGEIKETLHLLTRPGKGIRLLLNEYHRDVKRRLKSFKRFGSRIDPSYIKDANKVVSDTWLEWSFGLKPLMSDVKSGSEALAELATRAFELKHVSFYYHEGSDALPGSSYATYIKAYNLYTRYTIRQKAVQDISSRIIGQVICEVLSPIAMADEILGITPQDIIPTIWELIPYSFLVDYFTNMGDVIQAWSFPQQKLAWHNKTIRRVNSREIVGSFLDVANADPNYIPGHHTAPSVHVKISAVRFDRSGNSLGIPTLVFQIPGFSTKWMNIAALAHMRS</sequence>
<dbReference type="EMBL" id="MN036070">
    <property type="protein sequence ID" value="QDH91186.1"/>
    <property type="molecule type" value="Genomic_RNA"/>
</dbReference>
<keyword evidence="2" id="KW-0945">Host-virus interaction</keyword>
<evidence type="ECO:0000256" key="7">
    <source>
        <dbReference type="ARBA" id="ARBA00035110"/>
    </source>
</evidence>
<proteinExistence type="inferred from homology"/>
<evidence type="ECO:0000256" key="1">
    <source>
        <dbReference type="ARBA" id="ARBA00004328"/>
    </source>
</evidence>
<comment type="similarity">
    <text evidence="7">Belongs to the Leviviricetes maturation protein family.</text>
</comment>
<dbReference type="InterPro" id="IPR005563">
    <property type="entry name" value="A_protein"/>
</dbReference>
<keyword evidence="6" id="KW-1160">Virus entry into host cell</keyword>
<keyword evidence="3" id="KW-1161">Viral attachment to host cell</keyword>
<evidence type="ECO:0000256" key="2">
    <source>
        <dbReference type="ARBA" id="ARBA00022581"/>
    </source>
</evidence>
<dbReference type="GO" id="GO:0039666">
    <property type="term" value="P:virion attachment to host cell pilus"/>
    <property type="evidence" value="ECO:0007669"/>
    <property type="project" value="UniProtKB-KW"/>
</dbReference>
<comment type="subcellular location">
    <subcellularLocation>
        <location evidence="1">Virion</location>
    </subcellularLocation>
</comment>
<evidence type="ECO:0000256" key="5">
    <source>
        <dbReference type="ARBA" id="ARBA00023104"/>
    </source>
</evidence>
<organism evidence="8">
    <name type="scientific">Leviviridae sp</name>
    <dbReference type="NCBI Taxonomy" id="2027243"/>
    <lineage>
        <taxon>Viruses</taxon>
        <taxon>Riboviria</taxon>
        <taxon>Orthornavirae</taxon>
        <taxon>Lenarviricota</taxon>
        <taxon>Leviviricetes</taxon>
        <taxon>Norzivirales</taxon>
        <taxon>Fiersviridae</taxon>
    </lineage>
</organism>
<gene>
    <name evidence="8" type="ORF">H3BulkLitter17945_000001</name>
</gene>
<dbReference type="Pfam" id="PF03863">
    <property type="entry name" value="Phage_mat-A"/>
    <property type="match status" value="1"/>
</dbReference>
<evidence type="ECO:0000313" key="8">
    <source>
        <dbReference type="EMBL" id="QDH91186.1"/>
    </source>
</evidence>
<evidence type="ECO:0000256" key="4">
    <source>
        <dbReference type="ARBA" id="ARBA00022844"/>
    </source>
</evidence>
<dbReference type="GO" id="GO:0044423">
    <property type="term" value="C:virion component"/>
    <property type="evidence" value="ECO:0007669"/>
    <property type="project" value="UniProtKB-KW"/>
</dbReference>
<evidence type="ECO:0000256" key="3">
    <source>
        <dbReference type="ARBA" id="ARBA00022804"/>
    </source>
</evidence>
<accession>A0A514DC57</accession>
<name>A0A514DC57_9VIRU</name>
<keyword evidence="5" id="KW-1175">Viral attachment to host cell pilus</keyword>
<reference evidence="8" key="1">
    <citation type="submission" date="2019-05" db="EMBL/GenBank/DDBJ databases">
        <title>Metatranscriptomic reconstruction reveals RNA viruses with the potential to shape carbon cycling in soil.</title>
        <authorList>
            <person name="Starr E.P."/>
            <person name="Nuccio E."/>
            <person name="Pett-Ridge J."/>
            <person name="Banfield J.F."/>
            <person name="Firestone M.K."/>
        </authorList>
    </citation>
    <scope>NUCLEOTIDE SEQUENCE</scope>
    <source>
        <strain evidence="8">H3_Bulk_Litter_17_scaffold_945</strain>
    </source>
</reference>
<evidence type="ECO:0000256" key="6">
    <source>
        <dbReference type="ARBA" id="ARBA00023296"/>
    </source>
</evidence>
<keyword evidence="4" id="KW-0946">Virion</keyword>